<dbReference type="EMBL" id="JADILV010000021">
    <property type="protein sequence ID" value="MBO8483072.1"/>
    <property type="molecule type" value="Genomic_DNA"/>
</dbReference>
<dbReference type="InterPro" id="IPR000600">
    <property type="entry name" value="ROK"/>
</dbReference>
<dbReference type="Gene3D" id="1.10.10.10">
    <property type="entry name" value="Winged helix-like DNA-binding domain superfamily/Winged helix DNA-binding domain"/>
    <property type="match status" value="1"/>
</dbReference>
<dbReference type="SUPFAM" id="SSF46785">
    <property type="entry name" value="Winged helix' DNA-binding domain"/>
    <property type="match status" value="1"/>
</dbReference>
<dbReference type="PANTHER" id="PTHR18964:SF149">
    <property type="entry name" value="BIFUNCTIONAL UDP-N-ACETYLGLUCOSAMINE 2-EPIMERASE_N-ACETYLMANNOSAMINE KINASE"/>
    <property type="match status" value="1"/>
</dbReference>
<dbReference type="PROSITE" id="PS01125">
    <property type="entry name" value="ROK"/>
    <property type="match status" value="1"/>
</dbReference>
<dbReference type="Pfam" id="PF00480">
    <property type="entry name" value="ROK"/>
    <property type="match status" value="1"/>
</dbReference>
<evidence type="ECO:0000313" key="2">
    <source>
        <dbReference type="EMBL" id="MBO8483072.1"/>
    </source>
</evidence>
<dbReference type="PANTHER" id="PTHR18964">
    <property type="entry name" value="ROK (REPRESSOR, ORF, KINASE) FAMILY"/>
    <property type="match status" value="1"/>
</dbReference>
<reference evidence="2" key="1">
    <citation type="submission" date="2020-10" db="EMBL/GenBank/DDBJ databases">
        <authorList>
            <person name="Gilroy R."/>
        </authorList>
    </citation>
    <scope>NUCLEOTIDE SEQUENCE</scope>
    <source>
        <strain evidence="2">G3-8215</strain>
    </source>
</reference>
<accession>A0A940DQA5</accession>
<name>A0A940DQA5_9BACT</name>
<dbReference type="InterPro" id="IPR043129">
    <property type="entry name" value="ATPase_NBD"/>
</dbReference>
<proteinExistence type="inferred from homology"/>
<dbReference type="SUPFAM" id="SSF53067">
    <property type="entry name" value="Actin-like ATPase domain"/>
    <property type="match status" value="1"/>
</dbReference>
<reference evidence="2" key="2">
    <citation type="journal article" date="2021" name="PeerJ">
        <title>Extensive microbial diversity within the chicken gut microbiome revealed by metagenomics and culture.</title>
        <authorList>
            <person name="Gilroy R."/>
            <person name="Ravi A."/>
            <person name="Getino M."/>
            <person name="Pursley I."/>
            <person name="Horton D.L."/>
            <person name="Alikhan N.F."/>
            <person name="Baker D."/>
            <person name="Gharbi K."/>
            <person name="Hall N."/>
            <person name="Watson M."/>
            <person name="Adriaenssens E.M."/>
            <person name="Foster-Nyarko E."/>
            <person name="Jarju S."/>
            <person name="Secka A."/>
            <person name="Antonio M."/>
            <person name="Oren A."/>
            <person name="Chaudhuri R.R."/>
            <person name="La Ragione R."/>
            <person name="Hildebrand F."/>
            <person name="Pallen M.J."/>
        </authorList>
    </citation>
    <scope>NUCLEOTIDE SEQUENCE</scope>
    <source>
        <strain evidence="2">G3-8215</strain>
    </source>
</reference>
<comment type="similarity">
    <text evidence="1">Belongs to the ROK (NagC/XylR) family.</text>
</comment>
<organism evidence="2 3">
    <name type="scientific">Candidatus Cryptobacteroides avicola</name>
    <dbReference type="NCBI Taxonomy" id="2840757"/>
    <lineage>
        <taxon>Bacteria</taxon>
        <taxon>Pseudomonadati</taxon>
        <taxon>Bacteroidota</taxon>
        <taxon>Bacteroidia</taxon>
        <taxon>Bacteroidales</taxon>
        <taxon>Candidatus Cryptobacteroides</taxon>
    </lineage>
</organism>
<dbReference type="InterPro" id="IPR049874">
    <property type="entry name" value="ROK_cs"/>
</dbReference>
<dbReference type="Gene3D" id="3.30.420.40">
    <property type="match status" value="2"/>
</dbReference>
<dbReference type="InterPro" id="IPR036390">
    <property type="entry name" value="WH_DNA-bd_sf"/>
</dbReference>
<dbReference type="AlphaFoldDB" id="A0A940DQA5"/>
<sequence>MKNMFLNNSDGKNTAIKQKILGFCVNDGDYSIAELSKETNTSIPTITKLVGELIEDGYLKELGKIGTSGGRRPSIYGLNPDAGYFVGVDVSKTHVSLAVSNFKGSIIDYKDDLPFCLESTEQSMYDLCAFLKKYTDSLKIETKDILAYGLNLTGRVNRETGHCFSYFLGEDMLPADILEEKLGAPVFIENDSRAMTYGEYLCGMGDNVKNMLFMNVSWGLGMGMILDGKLYYGKSGYSGEMGHFPFLDNGIICQCGKVGCLETGASGLAVHRIFMEKIKEGKASLLSAKYARGGEITLNDILEALAEEDVLAIESVEEIGSTLGRAIAGLINVFNPELVVIGGRFSIAEEYLMLPIKSAINKYSLNIVSKDTVIKFSKLGKKAGPIGACMLSRSHLLGII</sequence>
<dbReference type="Proteomes" id="UP000725002">
    <property type="component" value="Unassembled WGS sequence"/>
</dbReference>
<dbReference type="InterPro" id="IPR036388">
    <property type="entry name" value="WH-like_DNA-bd_sf"/>
</dbReference>
<evidence type="ECO:0000313" key="3">
    <source>
        <dbReference type="Proteomes" id="UP000725002"/>
    </source>
</evidence>
<comment type="caution">
    <text evidence="2">The sequence shown here is derived from an EMBL/GenBank/DDBJ whole genome shotgun (WGS) entry which is preliminary data.</text>
</comment>
<dbReference type="Pfam" id="PF13412">
    <property type="entry name" value="HTH_24"/>
    <property type="match status" value="1"/>
</dbReference>
<gene>
    <name evidence="2" type="ORF">IAB75_03010</name>
</gene>
<protein>
    <submittedName>
        <fullName evidence="2">ROK family transcriptional regulator</fullName>
    </submittedName>
</protein>
<evidence type="ECO:0000256" key="1">
    <source>
        <dbReference type="ARBA" id="ARBA00006479"/>
    </source>
</evidence>